<dbReference type="OrthoDB" id="4414363at2759"/>
<dbReference type="Proteomes" id="UP000248423">
    <property type="component" value="Unassembled WGS sequence"/>
</dbReference>
<protein>
    <submittedName>
        <fullName evidence="2">Uncharacterized protein</fullName>
    </submittedName>
</protein>
<feature type="region of interest" description="Disordered" evidence="1">
    <location>
        <begin position="1"/>
        <end position="38"/>
    </location>
</feature>
<feature type="compositionally biased region" description="Polar residues" evidence="1">
    <location>
        <begin position="25"/>
        <end position="37"/>
    </location>
</feature>
<accession>A0A319EJ83</accession>
<dbReference type="VEuPathDB" id="FungiDB:BO78DRAFT_348970"/>
<gene>
    <name evidence="2" type="ORF">BO78DRAFT_348970</name>
</gene>
<sequence>MNPLGFPNGLNPNCMRPDHDPWGRSTPQSQNDPSLSVSKPVIFPSKELHQTSVSLNQSTPMEVVPSTGRGKQLNIPEQLCLVNLCAASMIDDDAHAHPKSFWIKIANKLELRTGRRYSWQSCRRRIQTYVTKWNAYWSAYDDGRTCPSVDIHDDVFQELNIWLERFNKAKRHSGLPLAGEHYAPQASAALVARVEPPKIPEPVRILPEQGLVQQSTKLERVWVWLRSLPHSEEMERMVAWAGEATNPVINPIDEALLLLKRRRLRLSQKMKSGEEQPEAGAGEKPITAQVLPPQPSPALHDPSTGNKRPRESDDHLAERPARRLRIDPGSHPSGSPPAEEHVDNAHLKRKLVETYFESTFGKLIDRLSARFRSQGAKQQDSPGSCEAIMRDLFKDVGVAVAKALIRMDEPTNQEQVMHN</sequence>
<feature type="region of interest" description="Disordered" evidence="1">
    <location>
        <begin position="269"/>
        <end position="344"/>
    </location>
</feature>
<proteinExistence type="predicted"/>
<dbReference type="AlphaFoldDB" id="A0A319EJ83"/>
<feature type="compositionally biased region" description="Basic and acidic residues" evidence="1">
    <location>
        <begin position="308"/>
        <end position="328"/>
    </location>
</feature>
<organism evidence="2 3">
    <name type="scientific">Aspergillus sclerotiicarbonarius (strain CBS 121057 / IBT 28362)</name>
    <dbReference type="NCBI Taxonomy" id="1448318"/>
    <lineage>
        <taxon>Eukaryota</taxon>
        <taxon>Fungi</taxon>
        <taxon>Dikarya</taxon>
        <taxon>Ascomycota</taxon>
        <taxon>Pezizomycotina</taxon>
        <taxon>Eurotiomycetes</taxon>
        <taxon>Eurotiomycetidae</taxon>
        <taxon>Eurotiales</taxon>
        <taxon>Aspergillaceae</taxon>
        <taxon>Aspergillus</taxon>
        <taxon>Aspergillus subgen. Circumdati</taxon>
    </lineage>
</organism>
<evidence type="ECO:0000256" key="1">
    <source>
        <dbReference type="SAM" id="MobiDB-lite"/>
    </source>
</evidence>
<reference evidence="2 3" key="1">
    <citation type="submission" date="2018-02" db="EMBL/GenBank/DDBJ databases">
        <title>The genomes of Aspergillus section Nigri reveals drivers in fungal speciation.</title>
        <authorList>
            <consortium name="DOE Joint Genome Institute"/>
            <person name="Vesth T.C."/>
            <person name="Nybo J."/>
            <person name="Theobald S."/>
            <person name="Brandl J."/>
            <person name="Frisvad J.C."/>
            <person name="Nielsen K.F."/>
            <person name="Lyhne E.K."/>
            <person name="Kogle M.E."/>
            <person name="Kuo A."/>
            <person name="Riley R."/>
            <person name="Clum A."/>
            <person name="Nolan M."/>
            <person name="Lipzen A."/>
            <person name="Salamov A."/>
            <person name="Henrissat B."/>
            <person name="Wiebenga A."/>
            <person name="De vries R.P."/>
            <person name="Grigoriev I.V."/>
            <person name="Mortensen U.H."/>
            <person name="Andersen M.R."/>
            <person name="Baker S.E."/>
        </authorList>
    </citation>
    <scope>NUCLEOTIDE SEQUENCE [LARGE SCALE GENOMIC DNA]</scope>
    <source>
        <strain evidence="2 3">CBS 121057</strain>
    </source>
</reference>
<dbReference type="EMBL" id="KZ826376">
    <property type="protein sequence ID" value="PYI03794.1"/>
    <property type="molecule type" value="Genomic_DNA"/>
</dbReference>
<evidence type="ECO:0000313" key="3">
    <source>
        <dbReference type="Proteomes" id="UP000248423"/>
    </source>
</evidence>
<feature type="compositionally biased region" description="Low complexity" evidence="1">
    <location>
        <begin position="1"/>
        <end position="13"/>
    </location>
</feature>
<name>A0A319EJ83_ASPSB</name>
<evidence type="ECO:0000313" key="2">
    <source>
        <dbReference type="EMBL" id="PYI03794.1"/>
    </source>
</evidence>
<keyword evidence="3" id="KW-1185">Reference proteome</keyword>